<proteinExistence type="predicted"/>
<protein>
    <submittedName>
        <fullName evidence="1">AAEL007567-PA</fullName>
    </submittedName>
</protein>
<evidence type="ECO:0000313" key="2">
    <source>
        <dbReference type="Proteomes" id="UP000682892"/>
    </source>
</evidence>
<organism evidence="1 2">
    <name type="scientific">Aedes aegypti</name>
    <name type="common">Yellowfever mosquito</name>
    <name type="synonym">Culex aegypti</name>
    <dbReference type="NCBI Taxonomy" id="7159"/>
    <lineage>
        <taxon>Eukaryota</taxon>
        <taxon>Metazoa</taxon>
        <taxon>Ecdysozoa</taxon>
        <taxon>Arthropoda</taxon>
        <taxon>Hexapoda</taxon>
        <taxon>Insecta</taxon>
        <taxon>Pterygota</taxon>
        <taxon>Neoptera</taxon>
        <taxon>Endopterygota</taxon>
        <taxon>Diptera</taxon>
        <taxon>Nematocera</taxon>
        <taxon>Culicoidea</taxon>
        <taxon>Culicidae</taxon>
        <taxon>Culicinae</taxon>
        <taxon>Aedini</taxon>
        <taxon>Aedes</taxon>
        <taxon>Stegomyia</taxon>
    </lineage>
</organism>
<gene>
    <name evidence="1" type="ORF">AaeL_AAEL007567</name>
</gene>
<reference evidence="1" key="2">
    <citation type="journal article" date="2007" name="Science">
        <title>Genome sequence of Aedes aegypti, a major arbovirus vector.</title>
        <authorList>
            <person name="Nene V."/>
            <person name="Wortman J.R."/>
            <person name="Lawson D."/>
            <person name="Haas B."/>
            <person name="Kodira C."/>
            <person name="Tu Z.J."/>
            <person name="Loftus B."/>
            <person name="Xi Z."/>
            <person name="Megy K."/>
            <person name="Grabherr M."/>
            <person name="Ren Q."/>
            <person name="Zdobnov E.M."/>
            <person name="Lobo N.F."/>
            <person name="Campbell K.S."/>
            <person name="Brown S.E."/>
            <person name="Bonaldo M.F."/>
            <person name="Zhu J."/>
            <person name="Sinkins S.P."/>
            <person name="Hogenkamp D.G."/>
            <person name="Amedeo P."/>
            <person name="Arensburger P."/>
            <person name="Atkinson P.W."/>
            <person name="Bidwell S."/>
            <person name="Biedler J."/>
            <person name="Birney E."/>
            <person name="Bruggner R.V."/>
            <person name="Costas J."/>
            <person name="Coy M.R."/>
            <person name="Crabtree J."/>
            <person name="Crawford M."/>
            <person name="Debruyn B."/>
            <person name="Decaprio D."/>
            <person name="Eiglmeier K."/>
            <person name="Eisenstadt E."/>
            <person name="El-Dorry H."/>
            <person name="Gelbart W.M."/>
            <person name="Gomes S.L."/>
            <person name="Hammond M."/>
            <person name="Hannick L.I."/>
            <person name="Hogan J.R."/>
            <person name="Holmes M.H."/>
            <person name="Jaffe D."/>
            <person name="Johnston J.S."/>
            <person name="Kennedy R.C."/>
            <person name="Koo H."/>
            <person name="Kravitz S."/>
            <person name="Kriventseva E.V."/>
            <person name="Kulp D."/>
            <person name="Labutti K."/>
            <person name="Lee E."/>
            <person name="Li S."/>
            <person name="Lovin D.D."/>
            <person name="Mao C."/>
            <person name="Mauceli E."/>
            <person name="Menck C.F."/>
            <person name="Miller J.R."/>
            <person name="Montgomery P."/>
            <person name="Mori A."/>
            <person name="Nascimento A.L."/>
            <person name="Naveira H.F."/>
            <person name="Nusbaum C."/>
            <person name="O'leary S."/>
            <person name="Orvis J."/>
            <person name="Pertea M."/>
            <person name="Quesneville H."/>
            <person name="Reidenbach K.R."/>
            <person name="Rogers Y.H."/>
            <person name="Roth C.W."/>
            <person name="Schneider J.R."/>
            <person name="Schatz M."/>
            <person name="Shumway M."/>
            <person name="Stanke M."/>
            <person name="Stinson E.O."/>
            <person name="Tubio J.M."/>
            <person name="Vanzee J.P."/>
            <person name="Verjovski-Almeida S."/>
            <person name="Werner D."/>
            <person name="White O."/>
            <person name="Wyder S."/>
            <person name="Zeng Q."/>
            <person name="Zhao Q."/>
            <person name="Zhao Y."/>
            <person name="Hill C.A."/>
            <person name="Raikhel A.S."/>
            <person name="Soares M.B."/>
            <person name="Knudson D.L."/>
            <person name="Lee N.H."/>
            <person name="Galagan J."/>
            <person name="Salzberg S.L."/>
            <person name="Paulsen I.T."/>
            <person name="Dimopoulos G."/>
            <person name="Collins F.H."/>
            <person name="Birren B."/>
            <person name="Fraser-Liggett C.M."/>
            <person name="Severson D.W."/>
        </authorList>
    </citation>
    <scope>NUCLEOTIDE SEQUENCE [LARGE SCALE GENOMIC DNA]</scope>
    <source>
        <strain evidence="1">Liverpool</strain>
    </source>
</reference>
<dbReference type="AlphaFoldDB" id="Q171Q9"/>
<accession>Q171Q9</accession>
<dbReference type="Proteomes" id="UP000682892">
    <property type="component" value="Unassembled WGS sequence"/>
</dbReference>
<evidence type="ECO:0000313" key="1">
    <source>
        <dbReference type="EMBL" id="EAT40721.1"/>
    </source>
</evidence>
<sequence>MKWCVQRAFIGAIRSYFTYFSATALYRSCISGCSARIPEAPPIGKCLAASSASSFVLIVSAVASSFFMYCSTLPPARWAWQRRLSKEISRFTSSEIIPPMRSKVSKLPEAANLLRKYLKIRGIGCRFCSSIASTNLEASFNRSRLTKASITMDCSVRFSLSLSVSFSLAASSRSASPDLEATLNSFRFGETGFLVSTAFESVCLGFGWAFNAFLAGDEGTLGATNGTSYPLAFKKLESSIRNPSDGV</sequence>
<dbReference type="HOGENOM" id="CLU_1125303_0_0_1"/>
<reference evidence="1" key="3">
    <citation type="submission" date="2012-09" db="EMBL/GenBank/DDBJ databases">
        <authorList>
            <consortium name="VectorBase"/>
        </authorList>
    </citation>
    <scope>NUCLEOTIDE SEQUENCE</scope>
    <source>
        <strain evidence="1">Liverpool</strain>
    </source>
</reference>
<dbReference type="EMBL" id="CH477448">
    <property type="protein sequence ID" value="EAT40721.1"/>
    <property type="molecule type" value="Genomic_DNA"/>
</dbReference>
<reference evidence="1" key="1">
    <citation type="submission" date="2005-10" db="EMBL/GenBank/DDBJ databases">
        <authorList>
            <person name="Loftus B.J."/>
            <person name="Nene V.M."/>
            <person name="Hannick L.I."/>
            <person name="Bidwell S."/>
            <person name="Haas B."/>
            <person name="Amedeo P."/>
            <person name="Orvis J."/>
            <person name="Wortman J.R."/>
            <person name="White O.R."/>
            <person name="Salzberg S."/>
            <person name="Shumway M."/>
            <person name="Koo H."/>
            <person name="Zhao Y."/>
            <person name="Holmes M."/>
            <person name="Miller J."/>
            <person name="Schatz M."/>
            <person name="Pop M."/>
            <person name="Pai G."/>
            <person name="Utterback T."/>
            <person name="Rogers Y.-H."/>
            <person name="Kravitz S."/>
            <person name="Fraser C.M."/>
        </authorList>
    </citation>
    <scope>NUCLEOTIDE SEQUENCE</scope>
    <source>
        <strain evidence="1">Liverpool</strain>
    </source>
</reference>
<dbReference type="PaxDb" id="7159-AAEL007567-PA"/>
<name>Q171Q9_AEDAE</name>